<name>A0A0N0DWB3_LEPPY</name>
<dbReference type="OrthoDB" id="278343at2759"/>
<dbReference type="InterPro" id="IPR058977">
    <property type="entry name" value="RESC8_HEAT"/>
</dbReference>
<dbReference type="Pfam" id="PF26172">
    <property type="entry name" value="RESC8"/>
    <property type="match status" value="1"/>
</dbReference>
<dbReference type="InterPro" id="IPR016024">
    <property type="entry name" value="ARM-type_fold"/>
</dbReference>
<comment type="caution">
    <text evidence="2">The sequence shown here is derived from an EMBL/GenBank/DDBJ whole genome shotgun (WGS) entry which is preliminary data.</text>
</comment>
<proteinExistence type="predicted"/>
<dbReference type="GeneID" id="26904178"/>
<dbReference type="OMA" id="YGFKDWS"/>
<dbReference type="RefSeq" id="XP_015659981.1">
    <property type="nucleotide sequence ID" value="XM_015801361.1"/>
</dbReference>
<evidence type="ECO:0000313" key="3">
    <source>
        <dbReference type="Proteomes" id="UP000037923"/>
    </source>
</evidence>
<sequence length="546" mass="61166">MNRASGAMVAANLFQSAVSTGSQRASLQYIFHRIRLNLVPFNAQDVYQICLVAYNSDTIDLMADAEVMRGVADSFNRADQSVLTPFQASLVVDTLRKAGINASSKEVMVPEEDAVSPETLLDVLRAMNVHGGTRDEKKIAAVLEKVPRLLDEFSPSQLALALSELGKLRCSDADAMHKIAKRLFNFADDVGPLEASLVAKSLAMTRGTPYTTLRRAFSLAEQRISDFQPEDYTNTLVALQNAGRQYTRTFTKLVEAGLEHVENMDATTLTAFLVTFTQLEYTNREHVEIFADAFVDVANDLDEKTLVQAFVALQRLNLLHEDVFSSLVSCLLRYAALLDPRHLAPVMDVCSSAAHNSDVLMKILLDRAFECTRYLHPAALAEILDIVAHYPPAHTHPLVDVFGRQAQLRLEIFSSLDLARATRGLAHLGYRNPEYYTQAAQKGFMYGFKDWSFLEPILMGMSYSEEVPIRTIKVLASFTAPMAKSMSLQEVERANRYFLQMKCEEDFVYRALANRVMHFVKEITPDMPQELQQLVQRGAVNRMSEV</sequence>
<dbReference type="Proteomes" id="UP000037923">
    <property type="component" value="Unassembled WGS sequence"/>
</dbReference>
<evidence type="ECO:0000259" key="1">
    <source>
        <dbReference type="Pfam" id="PF26172"/>
    </source>
</evidence>
<dbReference type="VEuPathDB" id="TriTrypDB:LpyrH10_06_2570"/>
<reference evidence="2 3" key="1">
    <citation type="submission" date="2015-07" db="EMBL/GenBank/DDBJ databases">
        <title>High-quality genome of monoxenous trypanosomatid Leptomonas pyrrhocoris.</title>
        <authorList>
            <person name="Flegontov P."/>
            <person name="Butenko A."/>
            <person name="Firsov S."/>
            <person name="Vlcek C."/>
            <person name="Logacheva M.D."/>
            <person name="Field M."/>
            <person name="Filatov D."/>
            <person name="Flegontova O."/>
            <person name="Gerasimov E."/>
            <person name="Jackson A.P."/>
            <person name="Kelly S."/>
            <person name="Opperdoes F."/>
            <person name="O'Reilly A."/>
            <person name="Votypka J."/>
            <person name="Yurchenko V."/>
            <person name="Lukes J."/>
        </authorList>
    </citation>
    <scope>NUCLEOTIDE SEQUENCE [LARGE SCALE GENOMIC DNA]</scope>
    <source>
        <strain evidence="2">H10</strain>
    </source>
</reference>
<dbReference type="EMBL" id="LGTL01000006">
    <property type="protein sequence ID" value="KPA81542.1"/>
    <property type="molecule type" value="Genomic_DNA"/>
</dbReference>
<organism evidence="2 3">
    <name type="scientific">Leptomonas pyrrhocoris</name>
    <name type="common">Firebug parasite</name>
    <dbReference type="NCBI Taxonomy" id="157538"/>
    <lineage>
        <taxon>Eukaryota</taxon>
        <taxon>Discoba</taxon>
        <taxon>Euglenozoa</taxon>
        <taxon>Kinetoplastea</taxon>
        <taxon>Metakinetoplastina</taxon>
        <taxon>Trypanosomatida</taxon>
        <taxon>Trypanosomatidae</taxon>
        <taxon>Leishmaniinae</taxon>
        <taxon>Leptomonas</taxon>
    </lineage>
</organism>
<feature type="domain" description="RNA-editing substrate-binding complex 8 protein HEAT repeats" evidence="1">
    <location>
        <begin position="39"/>
        <end position="542"/>
    </location>
</feature>
<dbReference type="AlphaFoldDB" id="A0A0N0DWB3"/>
<evidence type="ECO:0000313" key="2">
    <source>
        <dbReference type="EMBL" id="KPA81542.1"/>
    </source>
</evidence>
<protein>
    <submittedName>
        <fullName evidence="2">Putative mitochondrial mitochondrial RNA binding complex 1 subunit (MRB10130)</fullName>
    </submittedName>
</protein>
<dbReference type="SUPFAM" id="SSF48371">
    <property type="entry name" value="ARM repeat"/>
    <property type="match status" value="1"/>
</dbReference>
<gene>
    <name evidence="2" type="ORF">ABB37_03887</name>
</gene>
<keyword evidence="3" id="KW-1185">Reference proteome</keyword>
<dbReference type="CDD" id="cd23736">
    <property type="entry name" value="RESC8-like"/>
    <property type="match status" value="1"/>
</dbReference>
<accession>A0A0N0DWB3</accession>